<feature type="transmembrane region" description="Helical" evidence="1">
    <location>
        <begin position="46"/>
        <end position="64"/>
    </location>
</feature>
<evidence type="ECO:0000313" key="2">
    <source>
        <dbReference type="EMBL" id="AMQ18307.1"/>
    </source>
</evidence>
<accession>A0A142CU55</accession>
<dbReference type="RefSeq" id="WP_062388049.1">
    <property type="nucleotide sequence ID" value="NZ_CP014750.1"/>
</dbReference>
<dbReference type="Proteomes" id="UP000073604">
    <property type="component" value="Chromosome"/>
</dbReference>
<sequence>MNINEKLAGEVLYALALVLSVIRPPVDRLACTVLPSGEVCTGINPFFLTLHLGLVMIGSLLVALGHPFKNTHERNGWLGVVSGLGIAIIGGFSELNEVVIFGALLATLGLLLYKLGGLK</sequence>
<dbReference type="EMBL" id="CP014750">
    <property type="protein sequence ID" value="AMQ18307.1"/>
    <property type="molecule type" value="Genomic_DNA"/>
</dbReference>
<proteinExistence type="predicted"/>
<dbReference type="GeneID" id="27139585"/>
<dbReference type="STRING" id="53952.A0127_03525"/>
<feature type="transmembrane region" description="Helical" evidence="1">
    <location>
        <begin position="76"/>
        <end position="92"/>
    </location>
</feature>
<gene>
    <name evidence="2" type="ORF">A0127_03525</name>
</gene>
<organism evidence="2 3">
    <name type="scientific">Thermococcus peptonophilus</name>
    <dbReference type="NCBI Taxonomy" id="53952"/>
    <lineage>
        <taxon>Archaea</taxon>
        <taxon>Methanobacteriati</taxon>
        <taxon>Methanobacteriota</taxon>
        <taxon>Thermococci</taxon>
        <taxon>Thermococcales</taxon>
        <taxon>Thermococcaceae</taxon>
        <taxon>Thermococcus</taxon>
    </lineage>
</organism>
<dbReference type="AlphaFoldDB" id="A0A142CU55"/>
<name>A0A142CU55_9EURY</name>
<keyword evidence="1" id="KW-1133">Transmembrane helix</keyword>
<evidence type="ECO:0000313" key="3">
    <source>
        <dbReference type="Proteomes" id="UP000073604"/>
    </source>
</evidence>
<feature type="transmembrane region" description="Helical" evidence="1">
    <location>
        <begin position="7"/>
        <end position="26"/>
    </location>
</feature>
<keyword evidence="1" id="KW-0812">Transmembrane</keyword>
<dbReference type="OrthoDB" id="86161at2157"/>
<protein>
    <submittedName>
        <fullName evidence="2">Uncharacterized protein</fullName>
    </submittedName>
</protein>
<dbReference type="KEGG" id="tpep:A0127_03525"/>
<feature type="transmembrane region" description="Helical" evidence="1">
    <location>
        <begin position="98"/>
        <end position="116"/>
    </location>
</feature>
<keyword evidence="3" id="KW-1185">Reference proteome</keyword>
<evidence type="ECO:0000256" key="1">
    <source>
        <dbReference type="SAM" id="Phobius"/>
    </source>
</evidence>
<reference evidence="3" key="1">
    <citation type="submission" date="2016-03" db="EMBL/GenBank/DDBJ databases">
        <authorList>
            <person name="Oger P.M."/>
        </authorList>
    </citation>
    <scope>NUCLEOTIDE SEQUENCE [LARGE SCALE GENOMIC DNA]</scope>
    <source>
        <strain evidence="3">OG-1</strain>
    </source>
</reference>
<keyword evidence="1" id="KW-0472">Membrane</keyword>